<proteinExistence type="predicted"/>
<evidence type="ECO:0000313" key="3">
    <source>
        <dbReference type="Proteomes" id="UP000578697"/>
    </source>
</evidence>
<dbReference type="EMBL" id="JACHFR010000001">
    <property type="protein sequence ID" value="MBB5218495.1"/>
    <property type="molecule type" value="Genomic_DNA"/>
</dbReference>
<organism evidence="1 3">
    <name type="scientific">Treponema rectale</name>
    <dbReference type="NCBI Taxonomy" id="744512"/>
    <lineage>
        <taxon>Bacteria</taxon>
        <taxon>Pseudomonadati</taxon>
        <taxon>Spirochaetota</taxon>
        <taxon>Spirochaetia</taxon>
        <taxon>Spirochaetales</taxon>
        <taxon>Treponemataceae</taxon>
        <taxon>Treponema</taxon>
    </lineage>
</organism>
<accession>A0A840SCI8</accession>
<reference evidence="1 3" key="2">
    <citation type="submission" date="2020-08" db="EMBL/GenBank/DDBJ databases">
        <title>Genomic Encyclopedia of Type Strains, Phase IV (KMG-IV): sequencing the most valuable type-strain genomes for metagenomic binning, comparative biology and taxonomic classification.</title>
        <authorList>
            <person name="Goeker M."/>
        </authorList>
    </citation>
    <scope>NUCLEOTIDE SEQUENCE [LARGE SCALE GENOMIC DNA]</scope>
    <source>
        <strain evidence="1 3">DSM 103679</strain>
    </source>
</reference>
<dbReference type="AlphaFoldDB" id="A0A840SCI8"/>
<dbReference type="Proteomes" id="UP000578697">
    <property type="component" value="Unassembled WGS sequence"/>
</dbReference>
<protein>
    <submittedName>
        <fullName evidence="1">Uncharacterized protein</fullName>
    </submittedName>
</protein>
<dbReference type="Proteomes" id="UP000593591">
    <property type="component" value="Chromosome"/>
</dbReference>
<evidence type="ECO:0000313" key="4">
    <source>
        <dbReference type="Proteomes" id="UP000593591"/>
    </source>
</evidence>
<evidence type="ECO:0000313" key="1">
    <source>
        <dbReference type="EMBL" id="MBB5218495.1"/>
    </source>
</evidence>
<dbReference type="EMBL" id="CP031517">
    <property type="protein sequence ID" value="QOS39819.1"/>
    <property type="molecule type" value="Genomic_DNA"/>
</dbReference>
<reference evidence="2 4" key="1">
    <citation type="submission" date="2018-08" db="EMBL/GenBank/DDBJ databases">
        <title>The first complete genome of Treponema rectale (CHPAT), a commensal spirochete of the bovine rectum.</title>
        <authorList>
            <person name="Staton G.J."/>
            <person name="Clegg S.R."/>
            <person name="Carter S.D."/>
            <person name="Radford A.D."/>
            <person name="Darby A."/>
            <person name="Hall N."/>
            <person name="Birtles R.J."/>
            <person name="Evans N.J."/>
        </authorList>
    </citation>
    <scope>NUCLEOTIDE SEQUENCE [LARGE SCALE GENOMIC DNA]</scope>
    <source>
        <strain evidence="2 4">CHPA</strain>
    </source>
</reference>
<sequence length="328" mass="38885">MDQLELTALAVKKNVITSDEGAKIIWETVFTQRTKFALGAMDYDSFMDFLEYIQPKFKKILESYQPADGTFFSFLFSHIRKILFNWKKIIVRKAATAESYLSIQEIEYDTEFDKYRNCESSVKAFTEDTKPSLDEIKNIKELEEHKNRLRRRRGNPALTRTDETFRKEAILILTLKACFDVTEDIIEKVSILTDITKSELHEMVAKAKSTLSTKIQRRNMCTRTRDNAFFYHRKYSIEIPRVDRRSSWAEHLASRYERHTKIWEKANRRLNTKYCRLVPSTKKVAEILGLSVRHCEYILKKLSDDMDKVKLKWYPQHHENLPCKLKRS</sequence>
<name>A0A840SCI8_9SPIR</name>
<gene>
    <name evidence="2" type="ORF">DYE49_04860</name>
    <name evidence="1" type="ORF">HNP77_000839</name>
</gene>
<keyword evidence="3" id="KW-1185">Reference proteome</keyword>
<evidence type="ECO:0000313" key="2">
    <source>
        <dbReference type="EMBL" id="QOS39819.1"/>
    </source>
</evidence>
<dbReference type="RefSeq" id="WP_184651913.1">
    <property type="nucleotide sequence ID" value="NZ_JACHFR010000001.1"/>
</dbReference>
<dbReference type="KEGG" id="trc:DYE49_04860"/>